<gene>
    <name evidence="1" type="ORF">Poly21_45990</name>
</gene>
<accession>A0A5C6BEY6</accession>
<proteinExistence type="predicted"/>
<name>A0A5C6BEY6_9BACT</name>
<evidence type="ECO:0000313" key="2">
    <source>
        <dbReference type="Proteomes" id="UP000319908"/>
    </source>
</evidence>
<dbReference type="Proteomes" id="UP000319908">
    <property type="component" value="Unassembled WGS sequence"/>
</dbReference>
<keyword evidence="2" id="KW-1185">Reference proteome</keyword>
<sequence>MERVKIRNHHRPGRAFTLVETLIALAFLASATGVALKMHQTQMNFDRVAMQRLTDQLAIENLAEQLSTVVDSELTDTATRLAEESATHISVEPFESGSKSGWHVTITIESPSGPLTHHLWRLEGEA</sequence>
<dbReference type="AlphaFoldDB" id="A0A5C6BEY6"/>
<dbReference type="EMBL" id="SJPU01000003">
    <property type="protein sequence ID" value="TWU10693.1"/>
    <property type="molecule type" value="Genomic_DNA"/>
</dbReference>
<comment type="caution">
    <text evidence="1">The sequence shown here is derived from an EMBL/GenBank/DDBJ whole genome shotgun (WGS) entry which is preliminary data.</text>
</comment>
<reference evidence="1 2" key="1">
    <citation type="journal article" date="2020" name="Antonie Van Leeuwenhoek">
        <title>Rhodopirellula heiligendammensis sp. nov., Rhodopirellula pilleata sp. nov., and Rhodopirellula solitaria sp. nov. isolated from natural or artificial marine surfaces in Northern Germany and California, USA, and emended description of the genus Rhodopirellula.</title>
        <authorList>
            <person name="Kallscheuer N."/>
            <person name="Wiegand S."/>
            <person name="Jogler M."/>
            <person name="Boedeker C."/>
            <person name="Peeters S.H."/>
            <person name="Rast P."/>
            <person name="Heuer A."/>
            <person name="Jetten M.S.M."/>
            <person name="Rohde M."/>
            <person name="Jogler C."/>
        </authorList>
    </citation>
    <scope>NUCLEOTIDE SEQUENCE [LARGE SCALE GENOMIC DNA]</scope>
    <source>
        <strain evidence="1 2">Poly21</strain>
    </source>
</reference>
<organism evidence="1 2">
    <name type="scientific">Allorhodopirellula heiligendammensis</name>
    <dbReference type="NCBI Taxonomy" id="2714739"/>
    <lineage>
        <taxon>Bacteria</taxon>
        <taxon>Pseudomonadati</taxon>
        <taxon>Planctomycetota</taxon>
        <taxon>Planctomycetia</taxon>
        <taxon>Pirellulales</taxon>
        <taxon>Pirellulaceae</taxon>
        <taxon>Allorhodopirellula</taxon>
    </lineage>
</organism>
<protein>
    <submittedName>
        <fullName evidence="1">Uncharacterized protein</fullName>
    </submittedName>
</protein>
<evidence type="ECO:0000313" key="1">
    <source>
        <dbReference type="EMBL" id="TWU10693.1"/>
    </source>
</evidence>